<dbReference type="InterPro" id="IPR029016">
    <property type="entry name" value="GAF-like_dom_sf"/>
</dbReference>
<feature type="domain" description="ANTAR" evidence="4">
    <location>
        <begin position="189"/>
        <end position="250"/>
    </location>
</feature>
<dbReference type="InterPro" id="IPR005561">
    <property type="entry name" value="ANTAR"/>
</dbReference>
<evidence type="ECO:0000313" key="5">
    <source>
        <dbReference type="EMBL" id="NEL54648.1"/>
    </source>
</evidence>
<dbReference type="Pfam" id="PF13185">
    <property type="entry name" value="GAF_2"/>
    <property type="match status" value="1"/>
</dbReference>
<organism evidence="5 6">
    <name type="scientific">Goekera deserti</name>
    <dbReference type="NCBI Taxonomy" id="2497753"/>
    <lineage>
        <taxon>Bacteria</taxon>
        <taxon>Bacillati</taxon>
        <taxon>Actinomycetota</taxon>
        <taxon>Actinomycetes</taxon>
        <taxon>Geodermatophilales</taxon>
        <taxon>Geodermatophilaceae</taxon>
        <taxon>Goekera</taxon>
    </lineage>
</organism>
<gene>
    <name evidence="5" type="ORF">G1H19_11610</name>
</gene>
<evidence type="ECO:0000256" key="3">
    <source>
        <dbReference type="SAM" id="MobiDB-lite"/>
    </source>
</evidence>
<evidence type="ECO:0000256" key="1">
    <source>
        <dbReference type="ARBA" id="ARBA00023015"/>
    </source>
</evidence>
<dbReference type="Pfam" id="PF03861">
    <property type="entry name" value="ANTAR"/>
    <property type="match status" value="1"/>
</dbReference>
<keyword evidence="1" id="KW-0805">Transcription regulation</keyword>
<dbReference type="SUPFAM" id="SSF55781">
    <property type="entry name" value="GAF domain-like"/>
    <property type="match status" value="1"/>
</dbReference>
<comment type="caution">
    <text evidence="5">The sequence shown here is derived from an EMBL/GenBank/DDBJ whole genome shotgun (WGS) entry which is preliminary data.</text>
</comment>
<dbReference type="GO" id="GO:0003723">
    <property type="term" value="F:RNA binding"/>
    <property type="evidence" value="ECO:0007669"/>
    <property type="project" value="InterPro"/>
</dbReference>
<protein>
    <submittedName>
        <fullName evidence="5">GAF and ANTAR domain-containing protein</fullName>
    </submittedName>
</protein>
<evidence type="ECO:0000256" key="2">
    <source>
        <dbReference type="ARBA" id="ARBA00023163"/>
    </source>
</evidence>
<dbReference type="Gene3D" id="3.30.450.40">
    <property type="match status" value="1"/>
</dbReference>
<dbReference type="PROSITE" id="PS50921">
    <property type="entry name" value="ANTAR"/>
    <property type="match status" value="1"/>
</dbReference>
<dbReference type="Gene3D" id="1.10.10.10">
    <property type="entry name" value="Winged helix-like DNA-binding domain superfamily/Winged helix DNA-binding domain"/>
    <property type="match status" value="1"/>
</dbReference>
<dbReference type="RefSeq" id="WP_162392168.1">
    <property type="nucleotide sequence ID" value="NZ_JAABOZ010000001.1"/>
</dbReference>
<sequence>MSTSAAASRVADILASLVAGGAVDSWPDQLVTACQRSTGVSGVGLALLTREEAGGVLAATAGPARQLERLQFSVGEGPCIDAARSGAPVLCPDVAGQGSARWPAFGPGAVAAGVRAAFTFPLQVGAIGIGVLDLHRDTRGPLSDAHLAEALAYAEAAVTVVLHVQDRSGSAVAGPDVVPAVGGRTGEAPWPPAAADSPLTSVLSGRAVVHQATGMISVQLGVPLAEALARLRAHVYSRSQSMEEVSEDVVARRLRFDHTDTGVSSSPTGGSGRLPDQELPDDDTDRGGPQPDDDGTRHRS</sequence>
<dbReference type="Proteomes" id="UP000470470">
    <property type="component" value="Unassembled WGS sequence"/>
</dbReference>
<keyword evidence="6" id="KW-1185">Reference proteome</keyword>
<name>A0A7K3WDU8_9ACTN</name>
<dbReference type="InterPro" id="IPR036388">
    <property type="entry name" value="WH-like_DNA-bd_sf"/>
</dbReference>
<keyword evidence="2" id="KW-0804">Transcription</keyword>
<proteinExistence type="predicted"/>
<dbReference type="AlphaFoldDB" id="A0A7K3WDU8"/>
<dbReference type="EMBL" id="JAAGWK010000015">
    <property type="protein sequence ID" value="NEL54648.1"/>
    <property type="molecule type" value="Genomic_DNA"/>
</dbReference>
<evidence type="ECO:0000259" key="4">
    <source>
        <dbReference type="PROSITE" id="PS50921"/>
    </source>
</evidence>
<feature type="region of interest" description="Disordered" evidence="3">
    <location>
        <begin position="257"/>
        <end position="300"/>
    </location>
</feature>
<dbReference type="InterPro" id="IPR003018">
    <property type="entry name" value="GAF"/>
</dbReference>
<dbReference type="SMART" id="SM01012">
    <property type="entry name" value="ANTAR"/>
    <property type="match status" value="1"/>
</dbReference>
<reference evidence="5 6" key="1">
    <citation type="submission" date="2020-02" db="EMBL/GenBank/DDBJ databases">
        <title>The whole genome sequence of CPCC 205119.</title>
        <authorList>
            <person name="Jiang Z."/>
        </authorList>
    </citation>
    <scope>NUCLEOTIDE SEQUENCE [LARGE SCALE GENOMIC DNA]</scope>
    <source>
        <strain evidence="5 6">CPCC 205119</strain>
    </source>
</reference>
<evidence type="ECO:0000313" key="6">
    <source>
        <dbReference type="Proteomes" id="UP000470470"/>
    </source>
</evidence>
<accession>A0A7K3WDU8</accession>